<dbReference type="PANTHER" id="PTHR44591:SF3">
    <property type="entry name" value="RESPONSE REGULATORY DOMAIN-CONTAINING PROTEIN"/>
    <property type="match status" value="1"/>
</dbReference>
<evidence type="ECO:0000313" key="5">
    <source>
        <dbReference type="Proteomes" id="UP001243420"/>
    </source>
</evidence>
<keyword evidence="5" id="KW-1185">Reference proteome</keyword>
<proteinExistence type="predicted"/>
<sequence length="128" mass="13779">MSLKDQLSVVVVDDMSVSRGLILNALEQIGIGHVAALADGPTAFDHIARKGCHLVISDQNMPGMSGVELLAKLRQHAPTARVGFILISGTMTRELIETGRQFGLNNFLAKPFDANKVRDCIEAVVGRL</sequence>
<dbReference type="InterPro" id="IPR050595">
    <property type="entry name" value="Bact_response_regulator"/>
</dbReference>
<reference evidence="4 5" key="1">
    <citation type="submission" date="2023-04" db="EMBL/GenBank/DDBJ databases">
        <title>Jannaschia ovalis sp. nov., a marine bacterium isolated from sea tidal flat.</title>
        <authorList>
            <person name="Kwon D.Y."/>
            <person name="Kim J.-J."/>
        </authorList>
    </citation>
    <scope>NUCLEOTIDE SEQUENCE [LARGE SCALE GENOMIC DNA]</scope>
    <source>
        <strain evidence="4 5">GRR-S6-38</strain>
    </source>
</reference>
<evidence type="ECO:0000313" key="4">
    <source>
        <dbReference type="EMBL" id="WGH80139.1"/>
    </source>
</evidence>
<dbReference type="InterPro" id="IPR011006">
    <property type="entry name" value="CheY-like_superfamily"/>
</dbReference>
<feature type="modified residue" description="4-aspartylphosphate" evidence="2">
    <location>
        <position position="58"/>
    </location>
</feature>
<evidence type="ECO:0000256" key="2">
    <source>
        <dbReference type="PROSITE-ProRule" id="PRU00169"/>
    </source>
</evidence>
<dbReference type="PROSITE" id="PS50110">
    <property type="entry name" value="RESPONSE_REGULATORY"/>
    <property type="match status" value="1"/>
</dbReference>
<keyword evidence="1 2" id="KW-0597">Phosphoprotein</keyword>
<dbReference type="Gene3D" id="3.40.50.2300">
    <property type="match status" value="1"/>
</dbReference>
<dbReference type="Proteomes" id="UP001243420">
    <property type="component" value="Chromosome"/>
</dbReference>
<organism evidence="4 5">
    <name type="scientific">Jannaschia ovalis</name>
    <dbReference type="NCBI Taxonomy" id="3038773"/>
    <lineage>
        <taxon>Bacteria</taxon>
        <taxon>Pseudomonadati</taxon>
        <taxon>Pseudomonadota</taxon>
        <taxon>Alphaproteobacteria</taxon>
        <taxon>Rhodobacterales</taxon>
        <taxon>Roseobacteraceae</taxon>
        <taxon>Jannaschia</taxon>
    </lineage>
</organism>
<dbReference type="Pfam" id="PF00072">
    <property type="entry name" value="Response_reg"/>
    <property type="match status" value="1"/>
</dbReference>
<feature type="domain" description="Response regulatory" evidence="3">
    <location>
        <begin position="8"/>
        <end position="125"/>
    </location>
</feature>
<dbReference type="SMART" id="SM00448">
    <property type="entry name" value="REC"/>
    <property type="match status" value="1"/>
</dbReference>
<evidence type="ECO:0000256" key="1">
    <source>
        <dbReference type="ARBA" id="ARBA00022553"/>
    </source>
</evidence>
<dbReference type="EMBL" id="CP122537">
    <property type="protein sequence ID" value="WGH80139.1"/>
    <property type="molecule type" value="Genomic_DNA"/>
</dbReference>
<gene>
    <name evidence="4" type="ORF">P8627_07700</name>
</gene>
<name>A0ABY8LFR6_9RHOB</name>
<protein>
    <submittedName>
        <fullName evidence="4">Response regulator</fullName>
    </submittedName>
</protein>
<evidence type="ECO:0000259" key="3">
    <source>
        <dbReference type="PROSITE" id="PS50110"/>
    </source>
</evidence>
<accession>A0ABY8LFR6</accession>
<dbReference type="InterPro" id="IPR001789">
    <property type="entry name" value="Sig_transdc_resp-reg_receiver"/>
</dbReference>
<dbReference type="SUPFAM" id="SSF52172">
    <property type="entry name" value="CheY-like"/>
    <property type="match status" value="1"/>
</dbReference>
<dbReference type="RefSeq" id="WP_279967186.1">
    <property type="nucleotide sequence ID" value="NZ_CP122537.1"/>
</dbReference>
<dbReference type="PANTHER" id="PTHR44591">
    <property type="entry name" value="STRESS RESPONSE REGULATOR PROTEIN 1"/>
    <property type="match status" value="1"/>
</dbReference>